<evidence type="ECO:0000259" key="7">
    <source>
        <dbReference type="Pfam" id="PF02759"/>
    </source>
</evidence>
<keyword evidence="10" id="KW-1185">Reference proteome</keyword>
<dbReference type="Pfam" id="PF04427">
    <property type="entry name" value="Brix"/>
    <property type="match status" value="1"/>
</dbReference>
<dbReference type="GO" id="GO:0000027">
    <property type="term" value="P:ribosomal large subunit assembly"/>
    <property type="evidence" value="ECO:0000318"/>
    <property type="project" value="GO_Central"/>
</dbReference>
<comment type="function">
    <text evidence="1">Required for biogenesis of the 60S ribosomal subunit.</text>
</comment>
<organism evidence="9 10">
    <name type="scientific">Nematostella vectensis</name>
    <name type="common">Starlet sea anemone</name>
    <dbReference type="NCBI Taxonomy" id="45351"/>
    <lineage>
        <taxon>Eukaryota</taxon>
        <taxon>Metazoa</taxon>
        <taxon>Cnidaria</taxon>
        <taxon>Anthozoa</taxon>
        <taxon>Hexacorallia</taxon>
        <taxon>Actiniaria</taxon>
        <taxon>Edwardsiidae</taxon>
        <taxon>Nematostella</taxon>
    </lineage>
</organism>
<dbReference type="GO" id="GO:0003723">
    <property type="term" value="F:RNA binding"/>
    <property type="evidence" value="ECO:0000318"/>
    <property type="project" value="GO_Central"/>
</dbReference>
<feature type="domain" description="Brix" evidence="8">
    <location>
        <begin position="242"/>
        <end position="318"/>
    </location>
</feature>
<feature type="domain" description="RUN" evidence="7">
    <location>
        <begin position="2"/>
        <end position="33"/>
    </location>
</feature>
<dbReference type="Pfam" id="PF02759">
    <property type="entry name" value="RUN"/>
    <property type="match status" value="1"/>
</dbReference>
<dbReference type="GO" id="GO:0019843">
    <property type="term" value="F:rRNA binding"/>
    <property type="evidence" value="ECO:0007669"/>
    <property type="project" value="InterPro"/>
</dbReference>
<proteinExistence type="inferred from homology"/>
<comment type="subcellular location">
    <subcellularLocation>
        <location evidence="2">Nucleus</location>
        <location evidence="2">Nucleolus</location>
    </subcellularLocation>
</comment>
<evidence type="ECO:0000256" key="2">
    <source>
        <dbReference type="ARBA" id="ARBA00004604"/>
    </source>
</evidence>
<dbReference type="Gene3D" id="1.20.58.900">
    <property type="match status" value="1"/>
</dbReference>
<dbReference type="EMBL" id="DS476450">
    <property type="protein sequence ID" value="EDO26224.1"/>
    <property type="molecule type" value="Genomic_DNA"/>
</dbReference>
<dbReference type="InterPro" id="IPR026532">
    <property type="entry name" value="BRX1"/>
</dbReference>
<dbReference type="GO" id="GO:0006364">
    <property type="term" value="P:rRNA processing"/>
    <property type="evidence" value="ECO:0007669"/>
    <property type="project" value="InterPro"/>
</dbReference>
<keyword evidence="6" id="KW-0539">Nucleus</keyword>
<dbReference type="InterPro" id="IPR037213">
    <property type="entry name" value="Run_dom_sf"/>
</dbReference>
<protein>
    <recommendedName>
        <fullName evidence="4">Ribosome biogenesis protein BRX1 homolog</fullName>
    </recommendedName>
</protein>
<dbReference type="eggNOG" id="KOG2971">
    <property type="taxonomic scope" value="Eukaryota"/>
</dbReference>
<gene>
    <name evidence="9" type="ORF">NEMVEDRAFT_v1g225272</name>
</gene>
<dbReference type="InParanoid" id="A7TCJ8"/>
<evidence type="ECO:0000313" key="9">
    <source>
        <dbReference type="EMBL" id="EDO26224.1"/>
    </source>
</evidence>
<dbReference type="STRING" id="45351.A7TCJ8"/>
<dbReference type="Proteomes" id="UP000001593">
    <property type="component" value="Unassembled WGS sequence"/>
</dbReference>
<keyword evidence="5" id="KW-0690">Ribosome biogenesis</keyword>
<dbReference type="SUPFAM" id="SSF140741">
    <property type="entry name" value="RUN domain-like"/>
    <property type="match status" value="1"/>
</dbReference>
<evidence type="ECO:0000256" key="3">
    <source>
        <dbReference type="ARBA" id="ARBA00006369"/>
    </source>
</evidence>
<evidence type="ECO:0000256" key="4">
    <source>
        <dbReference type="ARBA" id="ARBA00020522"/>
    </source>
</evidence>
<feature type="non-terminal residue" evidence="9">
    <location>
        <position position="318"/>
    </location>
</feature>
<evidence type="ECO:0000256" key="6">
    <source>
        <dbReference type="ARBA" id="ARBA00023242"/>
    </source>
</evidence>
<evidence type="ECO:0000256" key="1">
    <source>
        <dbReference type="ARBA" id="ARBA00003439"/>
    </source>
</evidence>
<evidence type="ECO:0000259" key="8">
    <source>
        <dbReference type="Pfam" id="PF04427"/>
    </source>
</evidence>
<accession>A7TCJ8</accession>
<dbReference type="AlphaFoldDB" id="A7TCJ8"/>
<sequence>TSHGKGRAWTRLALMQKKLADYIRIIVENKAAMAPARLPRGFPCIISGTVYHTYHPVSASDEAMQEYLTSSLTTIEGPYPGCGTLLSGDFNRLTISHLTAQFKLKQLVKVPTRGERTLDLIITNMSQSYDKDQVKTFPPFGLSDQLVVLMQSTKRSVRNTTSCRTPSVIPGQVADRNWVDISTLSIGPFLIPFMAVSSIRLHINDPPWIIAEFNHLIKLRQKAFAEGDHEQFRRLRNVVNRELHTMDELKLTGNCLKGSRPILSFDEHFDKTPHNVILKEMFIQIFGTPLNHPKSKPFVDRVMTFSIQDNRIWVRNFQ</sequence>
<evidence type="ECO:0000256" key="5">
    <source>
        <dbReference type="ARBA" id="ARBA00022517"/>
    </source>
</evidence>
<dbReference type="GO" id="GO:0005730">
    <property type="term" value="C:nucleolus"/>
    <property type="evidence" value="ECO:0000318"/>
    <property type="project" value="GO_Central"/>
</dbReference>
<dbReference type="HOGENOM" id="CLU_875975_0_0_1"/>
<dbReference type="PANTHER" id="PTHR13634">
    <property type="entry name" value="RIBOSOME BIOGENESIS PROTEIN BRIX"/>
    <property type="match status" value="1"/>
</dbReference>
<name>A7TCJ8_NEMVE</name>
<evidence type="ECO:0000313" key="10">
    <source>
        <dbReference type="Proteomes" id="UP000001593"/>
    </source>
</evidence>
<dbReference type="OMA" id="NIVRTGM"/>
<comment type="similarity">
    <text evidence="3">Belongs to the BRX1 family.</text>
</comment>
<reference evidence="9 10" key="1">
    <citation type="journal article" date="2007" name="Science">
        <title>Sea anemone genome reveals ancestral eumetazoan gene repertoire and genomic organization.</title>
        <authorList>
            <person name="Putnam N.H."/>
            <person name="Srivastava M."/>
            <person name="Hellsten U."/>
            <person name="Dirks B."/>
            <person name="Chapman J."/>
            <person name="Salamov A."/>
            <person name="Terry A."/>
            <person name="Shapiro H."/>
            <person name="Lindquist E."/>
            <person name="Kapitonov V.V."/>
            <person name="Jurka J."/>
            <person name="Genikhovich G."/>
            <person name="Grigoriev I.V."/>
            <person name="Lucas S.M."/>
            <person name="Steele R.E."/>
            <person name="Finnerty J.R."/>
            <person name="Technau U."/>
            <person name="Martindale M.Q."/>
            <person name="Rokhsar D.S."/>
        </authorList>
    </citation>
    <scope>NUCLEOTIDE SEQUENCE [LARGE SCALE GENOMIC DNA]</scope>
    <source>
        <strain evidence="10">CH2 X CH6</strain>
    </source>
</reference>
<dbReference type="PANTHER" id="PTHR13634:SF0">
    <property type="entry name" value="RIBOSOME BIOGENESIS PROTEIN BRX1 HOMOLOG"/>
    <property type="match status" value="1"/>
</dbReference>
<dbReference type="PhylomeDB" id="A7TCJ8"/>
<feature type="non-terminal residue" evidence="9">
    <location>
        <position position="1"/>
    </location>
</feature>
<dbReference type="InterPro" id="IPR007109">
    <property type="entry name" value="Brix"/>
</dbReference>
<dbReference type="InterPro" id="IPR004012">
    <property type="entry name" value="Run_dom"/>
</dbReference>